<dbReference type="EMBL" id="GBXM01098194">
    <property type="protein sequence ID" value="JAH10383.1"/>
    <property type="molecule type" value="Transcribed_RNA"/>
</dbReference>
<evidence type="ECO:0000313" key="1">
    <source>
        <dbReference type="EMBL" id="JAH10383.1"/>
    </source>
</evidence>
<reference evidence="1" key="1">
    <citation type="submission" date="2014-11" db="EMBL/GenBank/DDBJ databases">
        <authorList>
            <person name="Amaro Gonzalez C."/>
        </authorList>
    </citation>
    <scope>NUCLEOTIDE SEQUENCE</scope>
</reference>
<protein>
    <submittedName>
        <fullName evidence="1">Uncharacterized protein</fullName>
    </submittedName>
</protein>
<dbReference type="AlphaFoldDB" id="A0A0E9Q2Q7"/>
<reference evidence="1" key="2">
    <citation type="journal article" date="2015" name="Fish Shellfish Immunol.">
        <title>Early steps in the European eel (Anguilla anguilla)-Vibrio vulnificus interaction in the gills: Role of the RtxA13 toxin.</title>
        <authorList>
            <person name="Callol A."/>
            <person name="Pajuelo D."/>
            <person name="Ebbesson L."/>
            <person name="Teles M."/>
            <person name="MacKenzie S."/>
            <person name="Amaro C."/>
        </authorList>
    </citation>
    <scope>NUCLEOTIDE SEQUENCE</scope>
</reference>
<name>A0A0E9Q2Q7_ANGAN</name>
<organism evidence="1">
    <name type="scientific">Anguilla anguilla</name>
    <name type="common">European freshwater eel</name>
    <name type="synonym">Muraena anguilla</name>
    <dbReference type="NCBI Taxonomy" id="7936"/>
    <lineage>
        <taxon>Eukaryota</taxon>
        <taxon>Metazoa</taxon>
        <taxon>Chordata</taxon>
        <taxon>Craniata</taxon>
        <taxon>Vertebrata</taxon>
        <taxon>Euteleostomi</taxon>
        <taxon>Actinopterygii</taxon>
        <taxon>Neopterygii</taxon>
        <taxon>Teleostei</taxon>
        <taxon>Anguilliformes</taxon>
        <taxon>Anguillidae</taxon>
        <taxon>Anguilla</taxon>
    </lineage>
</organism>
<sequence>MSEAKRLDGTLCCRISYCYQYLFEVDSATRLTYCSVANLLLLCSCLFQEQC</sequence>
<accession>A0A0E9Q2Q7</accession>
<proteinExistence type="predicted"/>